<dbReference type="EMBL" id="JAAGNC010000195">
    <property type="protein sequence ID" value="NEC61611.1"/>
    <property type="molecule type" value="Genomic_DNA"/>
</dbReference>
<sequence>MRLPPAALLGGDPPPQCSPSAVAVAENSSRQPSPGWSPRPMDSSNGRGPLPRVLAGPGGPAADVLGGLPCADLTTLQLEVARRRAAKLRGPDVLRRYREDRFTTPAPLAFDVLRRVEDALLSAAPAEFDRVTLSPVTPLGAHSTVAGLAQHRVVPTGRGTEVAADPANGLALEAAVRRSGSTPVRLATVQRVVRAQPPAPGLFAHFSLFAAITAGRDRGSLSFEREHLIEHARLLTTAVRAAGARAAGFQMTTLDTRFADFTASVQESLPDVAVSDAPDRAVGRNYYSGLCFTVTADFGSGLTPVGDGGFTPWTARLLGNAKERLLISGIGVDRVASLLNA</sequence>
<reference evidence="2 3" key="1">
    <citation type="submission" date="2020-01" db="EMBL/GenBank/DDBJ databases">
        <title>Insect and environment-associated Actinomycetes.</title>
        <authorList>
            <person name="Currrie C."/>
            <person name="Chevrette M."/>
            <person name="Carlson C."/>
            <person name="Stubbendieck R."/>
            <person name="Wendt-Pienkowski E."/>
        </authorList>
    </citation>
    <scope>NUCLEOTIDE SEQUENCE [LARGE SCALE GENOMIC DNA]</scope>
    <source>
        <strain evidence="2 3">SID8386</strain>
    </source>
</reference>
<feature type="compositionally biased region" description="Low complexity" evidence="1">
    <location>
        <begin position="1"/>
        <end position="11"/>
    </location>
</feature>
<evidence type="ECO:0000256" key="1">
    <source>
        <dbReference type="SAM" id="MobiDB-lite"/>
    </source>
</evidence>
<name>A0ABX0C1K0_9PSEU</name>
<gene>
    <name evidence="2" type="ORF">G3I59_39970</name>
</gene>
<evidence type="ECO:0000313" key="2">
    <source>
        <dbReference type="EMBL" id="NEC61611.1"/>
    </source>
</evidence>
<comment type="caution">
    <text evidence="2">The sequence shown here is derived from an EMBL/GenBank/DDBJ whole genome shotgun (WGS) entry which is preliminary data.</text>
</comment>
<keyword evidence="3" id="KW-1185">Reference proteome</keyword>
<accession>A0ABX0C1K0</accession>
<evidence type="ECO:0000313" key="3">
    <source>
        <dbReference type="Proteomes" id="UP000470404"/>
    </source>
</evidence>
<feature type="region of interest" description="Disordered" evidence="1">
    <location>
        <begin position="1"/>
        <end position="58"/>
    </location>
</feature>
<organism evidence="2 3">
    <name type="scientific">Amycolatopsis rubida</name>
    <dbReference type="NCBI Taxonomy" id="112413"/>
    <lineage>
        <taxon>Bacteria</taxon>
        <taxon>Bacillati</taxon>
        <taxon>Actinomycetota</taxon>
        <taxon>Actinomycetes</taxon>
        <taxon>Pseudonocardiales</taxon>
        <taxon>Pseudonocardiaceae</taxon>
        <taxon>Amycolatopsis</taxon>
    </lineage>
</organism>
<dbReference type="Proteomes" id="UP000470404">
    <property type="component" value="Unassembled WGS sequence"/>
</dbReference>
<protein>
    <submittedName>
        <fullName evidence="2">Uncharacterized protein</fullName>
    </submittedName>
</protein>
<proteinExistence type="predicted"/>